<dbReference type="RefSeq" id="XP_033388641.1">
    <property type="nucleotide sequence ID" value="XM_033527313.1"/>
</dbReference>
<reference evidence="1" key="1">
    <citation type="journal article" date="2020" name="Stud. Mycol.">
        <title>101 Dothideomycetes genomes: a test case for predicting lifestyles and emergence of pathogens.</title>
        <authorList>
            <person name="Haridas S."/>
            <person name="Albert R."/>
            <person name="Binder M."/>
            <person name="Bloem J."/>
            <person name="Labutti K."/>
            <person name="Salamov A."/>
            <person name="Andreopoulos B."/>
            <person name="Baker S."/>
            <person name="Barry K."/>
            <person name="Bills G."/>
            <person name="Bluhm B."/>
            <person name="Cannon C."/>
            <person name="Castanera R."/>
            <person name="Culley D."/>
            <person name="Daum C."/>
            <person name="Ezra D."/>
            <person name="Gonzalez J."/>
            <person name="Henrissat B."/>
            <person name="Kuo A."/>
            <person name="Liang C."/>
            <person name="Lipzen A."/>
            <person name="Lutzoni F."/>
            <person name="Magnuson J."/>
            <person name="Mondo S."/>
            <person name="Nolan M."/>
            <person name="Ohm R."/>
            <person name="Pangilinan J."/>
            <person name="Park H.-J."/>
            <person name="Ramirez L."/>
            <person name="Alfaro M."/>
            <person name="Sun H."/>
            <person name="Tritt A."/>
            <person name="Yoshinaga Y."/>
            <person name="Zwiers L.-H."/>
            <person name="Turgeon B."/>
            <person name="Goodwin S."/>
            <person name="Spatafora J."/>
            <person name="Crous P."/>
            <person name="Grigoriev I."/>
        </authorList>
    </citation>
    <scope>NUCLEOTIDE SEQUENCE</scope>
    <source>
        <strain evidence="1">CBS 175.79</strain>
    </source>
</reference>
<gene>
    <name evidence="1" type="ORF">BU24DRAFT_419845</name>
</gene>
<dbReference type="EMBL" id="ML978067">
    <property type="protein sequence ID" value="KAF2020302.1"/>
    <property type="molecule type" value="Genomic_DNA"/>
</dbReference>
<sequence length="77" mass="8066">MLILTPYRYGPLPCVLSPSCTHAIPDGTRHLKHVAPTGNLTCLVLPSRATYHHTACGAMPLGGPTAVPALNDEFACG</sequence>
<keyword evidence="2" id="KW-1185">Reference proteome</keyword>
<proteinExistence type="predicted"/>
<protein>
    <submittedName>
        <fullName evidence="1">Uncharacterized protein</fullName>
    </submittedName>
</protein>
<dbReference type="GeneID" id="54284710"/>
<evidence type="ECO:0000313" key="1">
    <source>
        <dbReference type="EMBL" id="KAF2020302.1"/>
    </source>
</evidence>
<name>A0A6A5Y422_9PLEO</name>
<evidence type="ECO:0000313" key="2">
    <source>
        <dbReference type="Proteomes" id="UP000799778"/>
    </source>
</evidence>
<accession>A0A6A5Y422</accession>
<organism evidence="1 2">
    <name type="scientific">Aaosphaeria arxii CBS 175.79</name>
    <dbReference type="NCBI Taxonomy" id="1450172"/>
    <lineage>
        <taxon>Eukaryota</taxon>
        <taxon>Fungi</taxon>
        <taxon>Dikarya</taxon>
        <taxon>Ascomycota</taxon>
        <taxon>Pezizomycotina</taxon>
        <taxon>Dothideomycetes</taxon>
        <taxon>Pleosporomycetidae</taxon>
        <taxon>Pleosporales</taxon>
        <taxon>Pleosporales incertae sedis</taxon>
        <taxon>Aaosphaeria</taxon>
    </lineage>
</organism>
<dbReference type="Proteomes" id="UP000799778">
    <property type="component" value="Unassembled WGS sequence"/>
</dbReference>
<dbReference type="AlphaFoldDB" id="A0A6A5Y422"/>